<feature type="transmembrane region" description="Helical" evidence="1">
    <location>
        <begin position="77"/>
        <end position="96"/>
    </location>
</feature>
<feature type="transmembrane region" description="Helical" evidence="1">
    <location>
        <begin position="12"/>
        <end position="34"/>
    </location>
</feature>
<gene>
    <name evidence="2" type="ORF">L3X38_030219</name>
</gene>
<sequence>MDTNGWDAKPAIRGFAALGETSLVAIICSFKAVFSRWDFGFRRNLNELEIAEVARLLDLLEGVRLVTSTLNKRRWKLDLCSLFSCLLSVLIFKILVKGRLSLLTLKFGKPRLLRKLRRIFEDYKGVGVVELWDRVKFWAALWASTSLAFKDISYPTIMRNPLAVVS</sequence>
<comment type="caution">
    <text evidence="2">The sequence shown here is derived from an EMBL/GenBank/DDBJ whole genome shotgun (WGS) entry which is preliminary data.</text>
</comment>
<organism evidence="2 3">
    <name type="scientific">Prunus dulcis</name>
    <name type="common">Almond</name>
    <name type="synonym">Amygdalus dulcis</name>
    <dbReference type="NCBI Taxonomy" id="3755"/>
    <lineage>
        <taxon>Eukaryota</taxon>
        <taxon>Viridiplantae</taxon>
        <taxon>Streptophyta</taxon>
        <taxon>Embryophyta</taxon>
        <taxon>Tracheophyta</taxon>
        <taxon>Spermatophyta</taxon>
        <taxon>Magnoliopsida</taxon>
        <taxon>eudicotyledons</taxon>
        <taxon>Gunneridae</taxon>
        <taxon>Pentapetalae</taxon>
        <taxon>rosids</taxon>
        <taxon>fabids</taxon>
        <taxon>Rosales</taxon>
        <taxon>Rosaceae</taxon>
        <taxon>Amygdaloideae</taxon>
        <taxon>Amygdaleae</taxon>
        <taxon>Prunus</taxon>
    </lineage>
</organism>
<keyword evidence="1" id="KW-0812">Transmembrane</keyword>
<dbReference type="Proteomes" id="UP001054821">
    <property type="component" value="Chromosome 6"/>
</dbReference>
<reference evidence="2 3" key="1">
    <citation type="journal article" date="2022" name="G3 (Bethesda)">
        <title>Whole-genome sequence and methylome profiling of the almond [Prunus dulcis (Mill.) D.A. Webb] cultivar 'Nonpareil'.</title>
        <authorList>
            <person name="D'Amico-Willman K.M."/>
            <person name="Ouma W.Z."/>
            <person name="Meulia T."/>
            <person name="Sideli G.M."/>
            <person name="Gradziel T.M."/>
            <person name="Fresnedo-Ramirez J."/>
        </authorList>
    </citation>
    <scope>NUCLEOTIDE SEQUENCE [LARGE SCALE GENOMIC DNA]</scope>
    <source>
        <strain evidence="2">Clone GOH B32 T37-40</strain>
    </source>
</reference>
<proteinExistence type="predicted"/>
<keyword evidence="1" id="KW-1133">Transmembrane helix</keyword>
<dbReference type="EMBL" id="JAJFAZ020000006">
    <property type="protein sequence ID" value="KAI5321148.1"/>
    <property type="molecule type" value="Genomic_DNA"/>
</dbReference>
<protein>
    <submittedName>
        <fullName evidence="2">Uncharacterized protein</fullName>
    </submittedName>
</protein>
<evidence type="ECO:0000313" key="2">
    <source>
        <dbReference type="EMBL" id="KAI5321148.1"/>
    </source>
</evidence>
<keyword evidence="3" id="KW-1185">Reference proteome</keyword>
<dbReference type="AlphaFoldDB" id="A0AAD4VAW9"/>
<evidence type="ECO:0000256" key="1">
    <source>
        <dbReference type="SAM" id="Phobius"/>
    </source>
</evidence>
<name>A0AAD4VAW9_PRUDU</name>
<accession>A0AAD4VAW9</accession>
<keyword evidence="1" id="KW-0472">Membrane</keyword>
<evidence type="ECO:0000313" key="3">
    <source>
        <dbReference type="Proteomes" id="UP001054821"/>
    </source>
</evidence>